<dbReference type="Pfam" id="PF07940">
    <property type="entry name" value="Hepar_II_III_C"/>
    <property type="match status" value="1"/>
</dbReference>
<dbReference type="EMBL" id="LWMN01000011">
    <property type="protein sequence ID" value="OAQ56049.1"/>
    <property type="molecule type" value="Genomic_DNA"/>
</dbReference>
<dbReference type="Gene3D" id="1.50.10.100">
    <property type="entry name" value="Chondroitin AC/alginate lyase"/>
    <property type="match status" value="1"/>
</dbReference>
<dbReference type="RefSeq" id="WP_067482737.1">
    <property type="nucleotide sequence ID" value="NZ_BSWU01000009.1"/>
</dbReference>
<dbReference type="PANTHER" id="PTHR39210:SF1">
    <property type="entry name" value="HEPARIN-SULFATE LYASE"/>
    <property type="match status" value="1"/>
</dbReference>
<dbReference type="AlphaFoldDB" id="A0A179ET61"/>
<keyword evidence="4" id="KW-0456">Lyase</keyword>
<dbReference type="SUPFAM" id="SSF48230">
    <property type="entry name" value="Chondroitin AC/alginate lyase"/>
    <property type="match status" value="1"/>
</dbReference>
<dbReference type="Proteomes" id="UP000078516">
    <property type="component" value="Unassembled WGS sequence"/>
</dbReference>
<evidence type="ECO:0000256" key="2">
    <source>
        <dbReference type="ARBA" id="ARBA00022729"/>
    </source>
</evidence>
<sequence length="651" mass="75288">MEQNFKGFFNCTSQEELFEFKEELLKNNEKECQELLARSQRFVSGEYLFDNAWDMERTHEPVFWQVADIEWSTSPNGDLEWLYMLHRHRFLVDVGLAYLLTEEPEYQEYLERFLHAFLQHNPLNQLTKQSSWRTIDVGLRVVNWLKLVEMNRFLPLFSDELKQKVETALEIQGTYLYENLSIERGQSNWQVLEIAGLYSLSLAFPNFEKADLWQAESLFYLTHSFALQVEADGMQREQSFMYHNEVLLCLLEILQLAQRTATDVPEKMVDYAKQLARAASLFVKPNGQQPMYGDSDQEDMTGLLQYAEVILTNLEEPVKKNQADLTFFAKTSLGRGQFPITDCLLLKEAFHHFEQAGIMIAKSPLTYHLFKCGPLGGGHGHDDLLHIDLAYQGKDILIDSGRYSYELSKHRLVFKEATAHNTIVVDKENFNQHTDAWDSVKVATPINQKATEKSGIQFFEGGHLGYFTLADPVYVDRKVIHFPEGFSFVSDSYICRGNHEIETFFHFDSSTVQQKQSMLIFPELGYEISCLAKEARWECYEKNSAPTYNELRKITCARAKKNIQGTAATTYLLNPQGLVTKVEKLPVYSEAEQQPDEVVEAIKVQLKDRTQKLILIQHQEPAHGRRAYCVEGEYYYGRVVVATDQEKIVLY</sequence>
<keyword evidence="3" id="KW-0574">Periplasm</keyword>
<protein>
    <submittedName>
        <fullName evidence="7">Uncharacterized protein</fullName>
    </submittedName>
</protein>
<dbReference type="GO" id="GO:0016829">
    <property type="term" value="F:lyase activity"/>
    <property type="evidence" value="ECO:0007669"/>
    <property type="project" value="UniProtKB-KW"/>
</dbReference>
<proteinExistence type="predicted"/>
<dbReference type="Pfam" id="PF16889">
    <property type="entry name" value="Hepar_II_III_N"/>
    <property type="match status" value="1"/>
</dbReference>
<organism evidence="7 8">
    <name type="scientific">Enterococcus thailandicus</name>
    <dbReference type="NCBI Taxonomy" id="417368"/>
    <lineage>
        <taxon>Bacteria</taxon>
        <taxon>Bacillati</taxon>
        <taxon>Bacillota</taxon>
        <taxon>Bacilli</taxon>
        <taxon>Lactobacillales</taxon>
        <taxon>Enterococcaceae</taxon>
        <taxon>Enterococcus</taxon>
    </lineage>
</organism>
<dbReference type="InterPro" id="IPR012480">
    <property type="entry name" value="Hepar_II_III_C"/>
</dbReference>
<dbReference type="Gene3D" id="2.70.98.70">
    <property type="match status" value="1"/>
</dbReference>
<reference evidence="7 8" key="1">
    <citation type="submission" date="2016-04" db="EMBL/GenBank/DDBJ databases">
        <title>Draft genome of an Enterococcus thailandicus strain isolated from bovine feces.</title>
        <authorList>
            <person name="Beukers A.G."/>
            <person name="Zaheer R."/>
            <person name="Goji N."/>
            <person name="Cook S.R."/>
            <person name="Amoako K."/>
            <person name="Chaves A.V."/>
            <person name="Ward M.P."/>
            <person name="Mcallister T.A."/>
        </authorList>
    </citation>
    <scope>NUCLEOTIDE SEQUENCE [LARGE SCALE GENOMIC DNA]</scope>
    <source>
        <strain evidence="7 8">F0711D 46</strain>
    </source>
</reference>
<evidence type="ECO:0000313" key="7">
    <source>
        <dbReference type="EMBL" id="OAQ56049.1"/>
    </source>
</evidence>
<dbReference type="InterPro" id="IPR008929">
    <property type="entry name" value="Chondroitin_lyas"/>
</dbReference>
<evidence type="ECO:0000256" key="1">
    <source>
        <dbReference type="ARBA" id="ARBA00004418"/>
    </source>
</evidence>
<keyword evidence="8" id="KW-1185">Reference proteome</keyword>
<dbReference type="InterPro" id="IPR031680">
    <property type="entry name" value="Hepar_II_III_N"/>
</dbReference>
<evidence type="ECO:0000256" key="4">
    <source>
        <dbReference type="ARBA" id="ARBA00023239"/>
    </source>
</evidence>
<evidence type="ECO:0000256" key="3">
    <source>
        <dbReference type="ARBA" id="ARBA00022764"/>
    </source>
</evidence>
<gene>
    <name evidence="7" type="ORF">A6E74_04840</name>
</gene>
<feature type="domain" description="Heparinase II/III-like C-terminal" evidence="5">
    <location>
        <begin position="348"/>
        <end position="515"/>
    </location>
</feature>
<name>A0A179ET61_ENTTH</name>
<evidence type="ECO:0000313" key="8">
    <source>
        <dbReference type="Proteomes" id="UP000078516"/>
    </source>
</evidence>
<keyword evidence="2" id="KW-0732">Signal</keyword>
<evidence type="ECO:0000259" key="5">
    <source>
        <dbReference type="Pfam" id="PF07940"/>
    </source>
</evidence>
<feature type="domain" description="Heparin-sulfate lyase N-terminal" evidence="6">
    <location>
        <begin position="47"/>
        <end position="304"/>
    </location>
</feature>
<dbReference type="GO" id="GO:0042597">
    <property type="term" value="C:periplasmic space"/>
    <property type="evidence" value="ECO:0007669"/>
    <property type="project" value="UniProtKB-SubCell"/>
</dbReference>
<evidence type="ECO:0000259" key="6">
    <source>
        <dbReference type="Pfam" id="PF16889"/>
    </source>
</evidence>
<accession>A0A179ET61</accession>
<comment type="subcellular location">
    <subcellularLocation>
        <location evidence="1">Periplasm</location>
    </subcellularLocation>
</comment>
<dbReference type="PANTHER" id="PTHR39210">
    <property type="entry name" value="HEPARIN-SULFATE LYASE"/>
    <property type="match status" value="1"/>
</dbReference>
<comment type="caution">
    <text evidence="7">The sequence shown here is derived from an EMBL/GenBank/DDBJ whole genome shotgun (WGS) entry which is preliminary data.</text>
</comment>